<comment type="PTM">
    <text evidence="15">Highly phosphorylated.</text>
</comment>
<dbReference type="EMBL" id="MT783415">
    <property type="protein sequence ID" value="QOI17607.1"/>
    <property type="molecule type" value="Genomic_DNA"/>
</dbReference>
<keyword evidence="2 15" id="KW-0597">Phosphoprotein</keyword>
<sequence>MCIMAKARAPRRKRASATQLYQTCKASGTCPSDVIPKVEGTTIADQILRWGSMGVFFGGLGIGTGSGTGGRTGYIPLGRPSTTLEPGPVVRPAGAVETVAPSDPSIVSLVEESSVVDVGAPTPTIPTHGGFEITTSSDATPAILDVTSTTTPIRVSVTSHTNPIYTEPSLLDPPPPVQMDGRVLVSTSTLPSSTAEHIPMDTFIIMQDHIGTTTSTPVPRPPARPRLGLYSRALQQVPVHDPAFLQQPSSLITYDNPVYEGNPDVTLHFEQPTIHNAPDPAFMDIFALHRPALTTRRGVVRYSRVGERATVHTRSGLQLKPRVHYFQDLSPIAHVPEEIELHPLISANNTSINNGLYSDIYDVYADTDFADTGGVSTSTVSRSSVHTTLQTTSIPSQYGNTTVPLTASSPYTPIPTSFRPSSGQAPFIPARPIFPQTPIAVNGGDFYLHPSYTSLRKRRKRLPYFLADGYVAA</sequence>
<proteinExistence type="inferred from homology"/>
<name>A0A7L8YA43_HPV54</name>
<feature type="short sequence motif" description="Nuclear localization signal" evidence="15">
    <location>
        <begin position="454"/>
        <end position="462"/>
    </location>
</feature>
<keyword evidence="14 15" id="KW-1160">Virus entry into host cell</keyword>
<comment type="caution">
    <text evidence="15">Lacks conserved residue(s) required for the propagation of feature annotation.</text>
</comment>
<evidence type="ECO:0000256" key="13">
    <source>
        <dbReference type="ARBA" id="ARBA00023157"/>
    </source>
</evidence>
<dbReference type="HAMAP" id="MF_04003">
    <property type="entry name" value="PPV_L2"/>
    <property type="match status" value="1"/>
</dbReference>
<evidence type="ECO:0000256" key="14">
    <source>
        <dbReference type="ARBA" id="ARBA00023296"/>
    </source>
</evidence>
<evidence type="ECO:0000313" key="16">
    <source>
        <dbReference type="EMBL" id="QOI17607.1"/>
    </source>
</evidence>
<evidence type="ECO:0000256" key="15">
    <source>
        <dbReference type="HAMAP-Rule" id="MF_04003"/>
    </source>
</evidence>
<keyword evidence="4 15" id="KW-1048">Host nucleus</keyword>
<evidence type="ECO:0000256" key="11">
    <source>
        <dbReference type="ARBA" id="ARBA00023120"/>
    </source>
</evidence>
<comment type="function">
    <text evidence="15">Minor protein of the capsid that localizes along the inner surface of the virion, within the central cavities beneath the L1 pentamers. Plays a role in capsid stabilization through interaction with the major capsid protein L1. Once the virion enters the host cell, L2 escorts the genomic DNA into the nucleus by promoting escape from the endosomal compartments and traffic through the host Golgi network. Mechanistically, the C-terminus of L2 possesses a cell-penetrating peptide that protudes from the host endosome, interacts with host cytoplasmic retromer cargo and thereby mediates the capsid delivery to the host trans-Golgi network. Plays a role through its interaction with host dynein in the intracellular microtubule-dependent transport of viral capsid toward the nucleus. Mediates the viral genome import into the nucleus through binding to host importins. Once within the nucleus, L2 localizes viral genomes to host PML bodies in order to activate early gene expression for establishment of infection. Later on, promotes late gene expression by interacting with the viral E2 protein and by inhibiting its transcriptional activation functions. During virion assembly, encapsidates the genome by direct interaction with the viral DNA.</text>
</comment>
<keyword evidence="7 15" id="KW-0946">Virion</keyword>
<evidence type="ECO:0000256" key="9">
    <source>
        <dbReference type="ARBA" id="ARBA00022952"/>
    </source>
</evidence>
<evidence type="ECO:0000256" key="4">
    <source>
        <dbReference type="ARBA" id="ARBA00022562"/>
    </source>
</evidence>
<keyword evidence="1 15" id="KW-1163">Viral penetration into host nucleus</keyword>
<dbReference type="Pfam" id="PF00513">
    <property type="entry name" value="Late_protein_L2"/>
    <property type="match status" value="1"/>
</dbReference>
<dbReference type="GO" id="GO:0005198">
    <property type="term" value="F:structural molecule activity"/>
    <property type="evidence" value="ECO:0007669"/>
    <property type="project" value="UniProtKB-UniRule"/>
</dbReference>
<keyword evidence="9 15" id="KW-1177">Microtubular inwards viral transport</keyword>
<dbReference type="GO" id="GO:0042025">
    <property type="term" value="C:host cell nucleus"/>
    <property type="evidence" value="ECO:0007669"/>
    <property type="project" value="UniProtKB-SubCell"/>
</dbReference>
<evidence type="ECO:0000256" key="2">
    <source>
        <dbReference type="ARBA" id="ARBA00022553"/>
    </source>
</evidence>
<dbReference type="GO" id="GO:0075521">
    <property type="term" value="P:microtubule-dependent intracellular transport of viral material towards nucleus"/>
    <property type="evidence" value="ECO:0007669"/>
    <property type="project" value="UniProtKB-UniRule"/>
</dbReference>
<keyword evidence="13 15" id="KW-1015">Disulfide bond</keyword>
<reference evidence="16" key="1">
    <citation type="submission" date="2020-07" db="EMBL/GenBank/DDBJ databases">
        <authorList>
            <person name="Zhang W."/>
            <person name="Yang S."/>
        </authorList>
    </citation>
    <scope>NUCLEOTIDE SEQUENCE</scope>
    <source>
        <strain evidence="16">Kyd-s0354</strain>
    </source>
</reference>
<evidence type="ECO:0000256" key="6">
    <source>
        <dbReference type="ARBA" id="ARBA00022812"/>
    </source>
</evidence>
<feature type="disulfide bond" evidence="15">
    <location>
        <begin position="24"/>
        <end position="30"/>
    </location>
</feature>
<accession>A0A7L8YA43</accession>
<dbReference type="GO" id="GO:0003677">
    <property type="term" value="F:DNA binding"/>
    <property type="evidence" value="ECO:0007669"/>
    <property type="project" value="UniProtKB-UniRule"/>
</dbReference>
<evidence type="ECO:0000256" key="1">
    <source>
        <dbReference type="ARBA" id="ARBA00022524"/>
    </source>
</evidence>
<protein>
    <recommendedName>
        <fullName evidence="15">Minor capsid protein L2</fullName>
    </recommendedName>
</protein>
<organismHost>
    <name type="scientific">Homo sapiens</name>
    <name type="common">Human</name>
    <dbReference type="NCBI Taxonomy" id="9606"/>
</organismHost>
<evidence type="ECO:0000256" key="8">
    <source>
        <dbReference type="ARBA" id="ARBA00022921"/>
    </source>
</evidence>
<evidence type="ECO:0000256" key="10">
    <source>
        <dbReference type="ARBA" id="ARBA00023046"/>
    </source>
</evidence>
<dbReference type="GO" id="GO:0019028">
    <property type="term" value="C:viral capsid"/>
    <property type="evidence" value="ECO:0007669"/>
    <property type="project" value="UniProtKB-UniRule"/>
</dbReference>
<comment type="subcellular location">
    <subcellularLocation>
        <location evidence="15">Virion</location>
    </subcellularLocation>
    <subcellularLocation>
        <location evidence="15">Host nucleus</location>
    </subcellularLocation>
</comment>
<comment type="subunit">
    <text evidence="15">Interacts with major capsid protein L1. Interacts with E2; this interaction inhibits E2 transcriptional activity but not the DNA replication function E2. Interacts with host HSPA8; this interaction is required for L2 nuclear translocation. Interacts with host importins KPNB2 and KPNB3. Forms a complex with importin alpha2-beta1 heterodimers via interaction with the importin alpha2 adapter. Interacts with host DYNLT1; this interaction is essential for virus intracellular transport during entry. Interacts (via C-terminus) with host retromer subunits VPS35 AND VPS29.</text>
</comment>
<dbReference type="GO" id="GO:0046718">
    <property type="term" value="P:symbiont entry into host cell"/>
    <property type="evidence" value="ECO:0007669"/>
    <property type="project" value="UniProtKB-KW"/>
</dbReference>
<dbReference type="InterPro" id="IPR000784">
    <property type="entry name" value="Late_L2"/>
</dbReference>
<keyword evidence="11 15" id="KW-1176">Cytoplasmic inwards viral transport</keyword>
<keyword evidence="10" id="KW-1039">Host endosome</keyword>
<organism evidence="16">
    <name type="scientific">Human papillomavirus type 54</name>
    <dbReference type="NCBI Taxonomy" id="1671798"/>
    <lineage>
        <taxon>Viruses</taxon>
        <taxon>Monodnaviria</taxon>
        <taxon>Shotokuvirae</taxon>
        <taxon>Cossaviricota</taxon>
        <taxon>Papovaviricetes</taxon>
        <taxon>Zurhausenvirales</taxon>
        <taxon>Papillomaviridae</taxon>
        <taxon>Firstpapillomavirinae</taxon>
        <taxon>Alphapapillomavirus</taxon>
        <taxon>Alphapapillomavirus 13</taxon>
    </lineage>
</organism>
<evidence type="ECO:0000256" key="7">
    <source>
        <dbReference type="ARBA" id="ARBA00022844"/>
    </source>
</evidence>
<gene>
    <name evidence="15" type="primary">L2</name>
</gene>
<evidence type="ECO:0000256" key="12">
    <source>
        <dbReference type="ARBA" id="ARBA00023125"/>
    </source>
</evidence>
<comment type="similarity">
    <text evidence="15">Belongs to the papillomaviridae L2 protein family.</text>
</comment>
<dbReference type="GO" id="GO:0075732">
    <property type="term" value="P:viral penetration into host nucleus"/>
    <property type="evidence" value="ECO:0007669"/>
    <property type="project" value="UniProtKB-KW"/>
</dbReference>
<keyword evidence="8 15" id="KW-0426">Late protein</keyword>
<keyword evidence="12 15" id="KW-0238">DNA-binding</keyword>
<keyword evidence="5 15" id="KW-0945">Host-virus interaction</keyword>
<keyword evidence="3 15" id="KW-0167">Capsid protein</keyword>
<evidence type="ECO:0000256" key="3">
    <source>
        <dbReference type="ARBA" id="ARBA00022561"/>
    </source>
</evidence>
<keyword evidence="6" id="KW-1040">Host Golgi apparatus</keyword>
<dbReference type="GO" id="GO:0043657">
    <property type="term" value="C:host cell"/>
    <property type="evidence" value="ECO:0007669"/>
    <property type="project" value="GOC"/>
</dbReference>
<evidence type="ECO:0000256" key="5">
    <source>
        <dbReference type="ARBA" id="ARBA00022581"/>
    </source>
</evidence>